<dbReference type="AlphaFoldDB" id="A0A5J9W062"/>
<feature type="non-terminal residue" evidence="3">
    <location>
        <position position="1"/>
    </location>
</feature>
<protein>
    <submittedName>
        <fullName evidence="3">Uncharacterized protein</fullName>
    </submittedName>
</protein>
<evidence type="ECO:0000313" key="2">
    <source>
        <dbReference type="EMBL" id="TVU42104.1"/>
    </source>
</evidence>
<dbReference type="Proteomes" id="UP000324897">
    <property type="component" value="Unassembled WGS sequence"/>
</dbReference>
<keyword evidence="1" id="KW-1133">Transmembrane helix</keyword>
<evidence type="ECO:0000256" key="1">
    <source>
        <dbReference type="SAM" id="Phobius"/>
    </source>
</evidence>
<dbReference type="EMBL" id="RWGY01000005">
    <property type="protein sequence ID" value="TVU42122.1"/>
    <property type="molecule type" value="Genomic_DNA"/>
</dbReference>
<comment type="caution">
    <text evidence="3">The sequence shown here is derived from an EMBL/GenBank/DDBJ whole genome shotgun (WGS) entry which is preliminary data.</text>
</comment>
<proteinExistence type="predicted"/>
<keyword evidence="1" id="KW-0472">Membrane</keyword>
<accession>A0A5J9W062</accession>
<name>A0A5J9W062_9POAL</name>
<dbReference type="Gramene" id="TVU42104">
    <property type="protein sequence ID" value="TVU42104"/>
    <property type="gene ID" value="EJB05_08493"/>
</dbReference>
<organism evidence="3 4">
    <name type="scientific">Eragrostis curvula</name>
    <name type="common">weeping love grass</name>
    <dbReference type="NCBI Taxonomy" id="38414"/>
    <lineage>
        <taxon>Eukaryota</taxon>
        <taxon>Viridiplantae</taxon>
        <taxon>Streptophyta</taxon>
        <taxon>Embryophyta</taxon>
        <taxon>Tracheophyta</taxon>
        <taxon>Spermatophyta</taxon>
        <taxon>Magnoliopsida</taxon>
        <taxon>Liliopsida</taxon>
        <taxon>Poales</taxon>
        <taxon>Poaceae</taxon>
        <taxon>PACMAD clade</taxon>
        <taxon>Chloridoideae</taxon>
        <taxon>Eragrostideae</taxon>
        <taxon>Eragrostidinae</taxon>
        <taxon>Eragrostis</taxon>
    </lineage>
</organism>
<dbReference type="EMBL" id="RWGY01000005">
    <property type="protein sequence ID" value="TVU42104.1"/>
    <property type="molecule type" value="Genomic_DNA"/>
</dbReference>
<gene>
    <name evidence="2" type="ORF">EJB05_08493</name>
    <name evidence="3" type="ORF">EJB05_08512</name>
</gene>
<dbReference type="Gramene" id="TVU42122">
    <property type="protein sequence ID" value="TVU42122"/>
    <property type="gene ID" value="EJB05_08512"/>
</dbReference>
<sequence length="93" mass="10128">MWDDPLDQFDVHSILAAAFSGFRYQLGGSTSLIADPLNAVIESLAQVEVICKLQSIRKDSPGARVRASSQNSLGLLLVLFSFGQTIVLFTYHA</sequence>
<keyword evidence="4" id="KW-1185">Reference proteome</keyword>
<feature type="transmembrane region" description="Helical" evidence="1">
    <location>
        <begin position="73"/>
        <end position="91"/>
    </location>
</feature>
<keyword evidence="1" id="KW-0812">Transmembrane</keyword>
<evidence type="ECO:0000313" key="4">
    <source>
        <dbReference type="Proteomes" id="UP000324897"/>
    </source>
</evidence>
<reference evidence="3 4" key="1">
    <citation type="journal article" date="2019" name="Sci. Rep.">
        <title>A high-quality genome of Eragrostis curvula grass provides insights into Poaceae evolution and supports new strategies to enhance forage quality.</title>
        <authorList>
            <person name="Carballo J."/>
            <person name="Santos B.A.C.M."/>
            <person name="Zappacosta D."/>
            <person name="Garbus I."/>
            <person name="Selva J.P."/>
            <person name="Gallo C.A."/>
            <person name="Diaz A."/>
            <person name="Albertini E."/>
            <person name="Caccamo M."/>
            <person name="Echenique V."/>
        </authorList>
    </citation>
    <scope>NUCLEOTIDE SEQUENCE [LARGE SCALE GENOMIC DNA]</scope>
    <source>
        <strain evidence="4">cv. Victoria</strain>
        <tissue evidence="3">Leaf</tissue>
    </source>
</reference>
<evidence type="ECO:0000313" key="3">
    <source>
        <dbReference type="EMBL" id="TVU42122.1"/>
    </source>
</evidence>